<evidence type="ECO:0000256" key="1">
    <source>
        <dbReference type="SAM" id="Coils"/>
    </source>
</evidence>
<comment type="caution">
    <text evidence="3">The sequence shown here is derived from an EMBL/GenBank/DDBJ whole genome shotgun (WGS) entry which is preliminary data.</text>
</comment>
<dbReference type="GO" id="GO:0007034">
    <property type="term" value="P:vacuolar transport"/>
    <property type="evidence" value="ECO:0007669"/>
    <property type="project" value="InterPro"/>
</dbReference>
<dbReference type="InterPro" id="IPR005024">
    <property type="entry name" value="Snf7_fam"/>
</dbReference>
<evidence type="ECO:0000313" key="4">
    <source>
        <dbReference type="Proteomes" id="UP000292282"/>
    </source>
</evidence>
<dbReference type="Proteomes" id="UP000292282">
    <property type="component" value="Unassembled WGS sequence"/>
</dbReference>
<proteinExistence type="predicted"/>
<protein>
    <submittedName>
        <fullName evidence="3">Uncharacterized protein</fullName>
    </submittedName>
</protein>
<name>A0A4Q9LGK6_9MICR</name>
<keyword evidence="4" id="KW-1185">Reference proteome</keyword>
<reference evidence="4 5" key="1">
    <citation type="submission" date="2017-12" db="EMBL/GenBank/DDBJ databases">
        <authorList>
            <person name="Pombert J.-F."/>
            <person name="Haag K.L."/>
            <person name="Ebert D."/>
        </authorList>
    </citation>
    <scope>NUCLEOTIDE SEQUENCE [LARGE SCALE GENOMIC DNA]</scope>
    <source>
        <strain evidence="2">FI-OER-3-3</strain>
        <strain evidence="3">IL-G-3</strain>
    </source>
</reference>
<dbReference type="AlphaFoldDB" id="A0A4Q9LGK6"/>
<sequence>MDFISNFFKKKKTQNIDTQFSLKNIRENISRLMVENDKITEDLKKMNNMKCQGKDIMMYKVKLFKNNMQSLERLKHLENMYLEIELTKLQTETYQALEICAKDSKKVYENIDFDQIEETMDVMEQMKEEMCDVNSILYDDCNYVNDYDLKKEIDGIISNESTIHDDKENLS</sequence>
<evidence type="ECO:0000313" key="5">
    <source>
        <dbReference type="Proteomes" id="UP000292362"/>
    </source>
</evidence>
<dbReference type="Pfam" id="PF03357">
    <property type="entry name" value="Snf7"/>
    <property type="match status" value="1"/>
</dbReference>
<dbReference type="EMBL" id="PITK01002495">
    <property type="protein sequence ID" value="TBU06856.1"/>
    <property type="molecule type" value="Genomic_DNA"/>
</dbReference>
<dbReference type="VEuPathDB" id="MicrosporidiaDB:CWI37_1880p0010"/>
<accession>A0A4Q9LGK6</accession>
<dbReference type="EMBL" id="PITJ01001880">
    <property type="protein sequence ID" value="TBT98150.1"/>
    <property type="molecule type" value="Genomic_DNA"/>
</dbReference>
<feature type="coiled-coil region" evidence="1">
    <location>
        <begin position="22"/>
        <end position="49"/>
    </location>
</feature>
<dbReference type="VEuPathDB" id="MicrosporidiaDB:CWI38_2495p0010"/>
<evidence type="ECO:0000313" key="2">
    <source>
        <dbReference type="EMBL" id="TBT98150.1"/>
    </source>
</evidence>
<keyword evidence="1" id="KW-0175">Coiled coil</keyword>
<gene>
    <name evidence="2" type="ORF">CWI37_1880p0010</name>
    <name evidence="3" type="ORF">CWI38_2495p0010</name>
</gene>
<dbReference type="Proteomes" id="UP000292362">
    <property type="component" value="Unassembled WGS sequence"/>
</dbReference>
<evidence type="ECO:0000313" key="3">
    <source>
        <dbReference type="EMBL" id="TBU06856.1"/>
    </source>
</evidence>
<organism evidence="3 4">
    <name type="scientific">Hamiltosporidium tvaerminnensis</name>
    <dbReference type="NCBI Taxonomy" id="1176355"/>
    <lineage>
        <taxon>Eukaryota</taxon>
        <taxon>Fungi</taxon>
        <taxon>Fungi incertae sedis</taxon>
        <taxon>Microsporidia</taxon>
        <taxon>Dubosqiidae</taxon>
        <taxon>Hamiltosporidium</taxon>
    </lineage>
</organism>